<gene>
    <name evidence="9 11" type="primary">coaD</name>
    <name evidence="11" type="ORF">G4223_06835</name>
</gene>
<dbReference type="GO" id="GO:0005524">
    <property type="term" value="F:ATP binding"/>
    <property type="evidence" value="ECO:0007669"/>
    <property type="project" value="UniProtKB-KW"/>
</dbReference>
<dbReference type="InterPro" id="IPR004821">
    <property type="entry name" value="Cyt_trans-like"/>
</dbReference>
<dbReference type="EMBL" id="JAAIYP010000034">
    <property type="protein sequence ID" value="NFV79824.1"/>
    <property type="molecule type" value="Genomic_DNA"/>
</dbReference>
<dbReference type="SUPFAM" id="SSF52374">
    <property type="entry name" value="Nucleotidylyl transferase"/>
    <property type="match status" value="1"/>
</dbReference>
<keyword evidence="1 9" id="KW-0963">Cytoplasm</keyword>
<proteinExistence type="inferred from homology"/>
<keyword evidence="4 9" id="KW-0547">Nucleotide-binding</keyword>
<evidence type="ECO:0000256" key="7">
    <source>
        <dbReference type="ARBA" id="ARBA00022993"/>
    </source>
</evidence>
<evidence type="ECO:0000256" key="6">
    <source>
        <dbReference type="ARBA" id="ARBA00022842"/>
    </source>
</evidence>
<comment type="cofactor">
    <cofactor evidence="9">
        <name>Mg(2+)</name>
        <dbReference type="ChEBI" id="CHEBI:18420"/>
    </cofactor>
</comment>
<feature type="binding site" evidence="9">
    <location>
        <position position="108"/>
    </location>
    <ligand>
        <name>ATP</name>
        <dbReference type="ChEBI" id="CHEBI:30616"/>
    </ligand>
</feature>
<dbReference type="HAMAP" id="MF_00151">
    <property type="entry name" value="PPAT_bact"/>
    <property type="match status" value="1"/>
</dbReference>
<dbReference type="PRINTS" id="PR01020">
    <property type="entry name" value="LPSBIOSNTHSS"/>
</dbReference>
<evidence type="ECO:0000256" key="1">
    <source>
        <dbReference type="ARBA" id="ARBA00022490"/>
    </source>
</evidence>
<evidence type="ECO:0000256" key="4">
    <source>
        <dbReference type="ARBA" id="ARBA00022741"/>
    </source>
</evidence>
<dbReference type="Pfam" id="PF01467">
    <property type="entry name" value="CTP_transf_like"/>
    <property type="match status" value="1"/>
</dbReference>
<evidence type="ECO:0000313" key="11">
    <source>
        <dbReference type="EMBL" id="NFV79824.1"/>
    </source>
</evidence>
<comment type="caution">
    <text evidence="11">The sequence shown here is derived from an EMBL/GenBank/DDBJ whole genome shotgun (WGS) entry which is preliminary data.</text>
</comment>
<reference evidence="11 12" key="1">
    <citation type="submission" date="2020-02" db="EMBL/GenBank/DDBJ databases">
        <authorList>
            <person name="Dziuba M."/>
            <person name="Kuznetsov B."/>
            <person name="Mardanov A."/>
            <person name="Ravin N."/>
            <person name="Grouzdev D."/>
        </authorList>
    </citation>
    <scope>NUCLEOTIDE SEQUENCE [LARGE SCALE GENOMIC DNA]</scope>
    <source>
        <strain evidence="11 12">SpK</strain>
    </source>
</reference>
<dbReference type="Proteomes" id="UP000480684">
    <property type="component" value="Unassembled WGS sequence"/>
</dbReference>
<comment type="function">
    <text evidence="9">Reversibly transfers an adenylyl group from ATP to 4'-phosphopantetheine, yielding dephospho-CoA (dPCoA) and pyrophosphate.</text>
</comment>
<evidence type="ECO:0000256" key="5">
    <source>
        <dbReference type="ARBA" id="ARBA00022840"/>
    </source>
</evidence>
<comment type="pathway">
    <text evidence="9">Cofactor biosynthesis; coenzyme A biosynthesis; CoA from (R)-pantothenate: step 4/5.</text>
</comment>
<dbReference type="InterPro" id="IPR001980">
    <property type="entry name" value="PPAT"/>
</dbReference>
<dbReference type="NCBIfam" id="TIGR00125">
    <property type="entry name" value="cyt_tran_rel"/>
    <property type="match status" value="1"/>
</dbReference>
<dbReference type="Gene3D" id="3.40.50.620">
    <property type="entry name" value="HUPs"/>
    <property type="match status" value="1"/>
</dbReference>
<feature type="domain" description="Cytidyltransferase-like" evidence="10">
    <location>
        <begin position="10"/>
        <end position="143"/>
    </location>
</feature>
<feature type="binding site" evidence="9">
    <location>
        <begin position="133"/>
        <end position="139"/>
    </location>
    <ligand>
        <name>ATP</name>
        <dbReference type="ChEBI" id="CHEBI:30616"/>
    </ligand>
</feature>
<evidence type="ECO:0000256" key="3">
    <source>
        <dbReference type="ARBA" id="ARBA00022695"/>
    </source>
</evidence>
<keyword evidence="2 9" id="KW-0808">Transferase</keyword>
<feature type="binding site" evidence="9">
    <location>
        <position position="83"/>
    </location>
    <ligand>
        <name>substrate</name>
    </ligand>
</feature>
<feature type="binding site" evidence="9">
    <location>
        <position position="97"/>
    </location>
    <ligand>
        <name>substrate</name>
    </ligand>
</feature>
<evidence type="ECO:0000259" key="10">
    <source>
        <dbReference type="Pfam" id="PF01467"/>
    </source>
</evidence>
<keyword evidence="12" id="KW-1185">Reference proteome</keyword>
<keyword evidence="3 9" id="KW-0548">Nucleotidyltransferase</keyword>
<evidence type="ECO:0000256" key="8">
    <source>
        <dbReference type="ARBA" id="ARBA00029346"/>
    </source>
</evidence>
<dbReference type="CDD" id="cd02163">
    <property type="entry name" value="PPAT"/>
    <property type="match status" value="1"/>
</dbReference>
<sequence>MTATTERVGLYPGTFDPITNGHLDIVMRAARVLDRLIVAVAANAGKGPLFTLDERVALVREDLAERAQKLGVNIEVRSFDNLLIDFARQCGAHVIIRGLRAVSDFEYEFQMAGMNARLSPDIETMFLMASERCQFISSRFVKEIGRLGGDITSFVSPRVRVELNKKFGLQ</sequence>
<dbReference type="RefSeq" id="WP_163676929.1">
    <property type="nucleotide sequence ID" value="NZ_JAAIYP010000034.1"/>
</dbReference>
<comment type="subcellular location">
    <subcellularLocation>
        <location evidence="9">Cytoplasm</location>
    </subcellularLocation>
</comment>
<dbReference type="GO" id="GO:0005737">
    <property type="term" value="C:cytoplasm"/>
    <property type="evidence" value="ECO:0007669"/>
    <property type="project" value="UniProtKB-SubCell"/>
</dbReference>
<keyword evidence="6 9" id="KW-0460">Magnesium</keyword>
<accession>A0A7C9QT22</accession>
<protein>
    <recommendedName>
        <fullName evidence="9">Phosphopantetheine adenylyltransferase</fullName>
        <ecNumber evidence="9">2.7.7.3</ecNumber>
    </recommendedName>
    <alternativeName>
        <fullName evidence="9">Dephospho-CoA pyrophosphorylase</fullName>
    </alternativeName>
    <alternativeName>
        <fullName evidence="9">Pantetheine-phosphate adenylyltransferase</fullName>
        <shortName evidence="9">PPAT</shortName>
    </alternativeName>
</protein>
<feature type="binding site" evidence="9">
    <location>
        <begin position="14"/>
        <end position="15"/>
    </location>
    <ligand>
        <name>ATP</name>
        <dbReference type="ChEBI" id="CHEBI:30616"/>
    </ligand>
</feature>
<dbReference type="AlphaFoldDB" id="A0A7C9QT22"/>
<dbReference type="PANTHER" id="PTHR21342:SF1">
    <property type="entry name" value="PHOSPHOPANTETHEINE ADENYLYLTRANSFERASE"/>
    <property type="match status" value="1"/>
</dbReference>
<comment type="subunit">
    <text evidence="9">Homohexamer.</text>
</comment>
<dbReference type="EC" id="2.7.7.3" evidence="9"/>
<evidence type="ECO:0000313" key="12">
    <source>
        <dbReference type="Proteomes" id="UP000480684"/>
    </source>
</evidence>
<comment type="catalytic activity">
    <reaction evidence="8 9">
        <text>(R)-4'-phosphopantetheine + ATP + H(+) = 3'-dephospho-CoA + diphosphate</text>
        <dbReference type="Rhea" id="RHEA:19801"/>
        <dbReference type="ChEBI" id="CHEBI:15378"/>
        <dbReference type="ChEBI" id="CHEBI:30616"/>
        <dbReference type="ChEBI" id="CHEBI:33019"/>
        <dbReference type="ChEBI" id="CHEBI:57328"/>
        <dbReference type="ChEBI" id="CHEBI:61723"/>
        <dbReference type="EC" id="2.7.7.3"/>
    </reaction>
</comment>
<feature type="binding site" evidence="9">
    <location>
        <position position="46"/>
    </location>
    <ligand>
        <name>substrate</name>
    </ligand>
</feature>
<dbReference type="NCBIfam" id="TIGR01510">
    <property type="entry name" value="coaD_prev_kdtB"/>
    <property type="match status" value="1"/>
</dbReference>
<keyword evidence="5 9" id="KW-0067">ATP-binding</keyword>
<dbReference type="PANTHER" id="PTHR21342">
    <property type="entry name" value="PHOSPHOPANTETHEINE ADENYLYLTRANSFERASE"/>
    <property type="match status" value="1"/>
</dbReference>
<comment type="similarity">
    <text evidence="9">Belongs to the bacterial CoaD family.</text>
</comment>
<dbReference type="UniPathway" id="UPA00241">
    <property type="reaction ID" value="UER00355"/>
</dbReference>
<evidence type="ECO:0000256" key="9">
    <source>
        <dbReference type="HAMAP-Rule" id="MF_00151"/>
    </source>
</evidence>
<feature type="binding site" evidence="9">
    <location>
        <begin position="98"/>
        <end position="100"/>
    </location>
    <ligand>
        <name>ATP</name>
        <dbReference type="ChEBI" id="CHEBI:30616"/>
    </ligand>
</feature>
<dbReference type="InterPro" id="IPR014729">
    <property type="entry name" value="Rossmann-like_a/b/a_fold"/>
</dbReference>
<name>A0A7C9QT22_9PROT</name>
<feature type="site" description="Transition state stabilizer" evidence="9">
    <location>
        <position position="22"/>
    </location>
</feature>
<dbReference type="GO" id="GO:0004595">
    <property type="term" value="F:pantetheine-phosphate adenylyltransferase activity"/>
    <property type="evidence" value="ECO:0007669"/>
    <property type="project" value="UniProtKB-UniRule"/>
</dbReference>
<feature type="binding site" evidence="9">
    <location>
        <position position="22"/>
    </location>
    <ligand>
        <name>ATP</name>
        <dbReference type="ChEBI" id="CHEBI:30616"/>
    </ligand>
</feature>
<dbReference type="GO" id="GO:0015937">
    <property type="term" value="P:coenzyme A biosynthetic process"/>
    <property type="evidence" value="ECO:0007669"/>
    <property type="project" value="UniProtKB-UniRule"/>
</dbReference>
<organism evidence="11 12">
    <name type="scientific">Magnetospirillum aberrantis SpK</name>
    <dbReference type="NCBI Taxonomy" id="908842"/>
    <lineage>
        <taxon>Bacteria</taxon>
        <taxon>Pseudomonadati</taxon>
        <taxon>Pseudomonadota</taxon>
        <taxon>Alphaproteobacteria</taxon>
        <taxon>Rhodospirillales</taxon>
        <taxon>Rhodospirillaceae</taxon>
        <taxon>Magnetospirillum</taxon>
    </lineage>
</organism>
<keyword evidence="7 9" id="KW-0173">Coenzyme A biosynthesis</keyword>
<feature type="binding site" evidence="9">
    <location>
        <position position="14"/>
    </location>
    <ligand>
        <name>substrate</name>
    </ligand>
</feature>
<evidence type="ECO:0000256" key="2">
    <source>
        <dbReference type="ARBA" id="ARBA00022679"/>
    </source>
</evidence>